<protein>
    <submittedName>
        <fullName evidence="2">Uncharacterized protein</fullName>
    </submittedName>
</protein>
<reference evidence="2 3" key="1">
    <citation type="submission" date="2017-11" db="EMBL/GenBank/DDBJ databases">
        <title>Genome sequence of the oocydin A producing rhizobacterium Serratia plymuthica 4Rx5.</title>
        <authorList>
            <person name="Matilla M.A."/>
            <person name="Udaondo Z."/>
            <person name="Salmond G.P.C."/>
        </authorList>
    </citation>
    <scope>NUCLEOTIDE SEQUENCE [LARGE SCALE GENOMIC DNA]</scope>
    <source>
        <strain evidence="2 3">4Rx5</strain>
    </source>
</reference>
<evidence type="ECO:0000313" key="2">
    <source>
        <dbReference type="EMBL" id="PYD36883.1"/>
    </source>
</evidence>
<comment type="caution">
    <text evidence="2">The sequence shown here is derived from an EMBL/GenBank/DDBJ whole genome shotgun (WGS) entry which is preliminary data.</text>
</comment>
<keyword evidence="1" id="KW-1133">Transmembrane helix</keyword>
<name>A0A318P448_SERPL</name>
<evidence type="ECO:0000256" key="1">
    <source>
        <dbReference type="SAM" id="Phobius"/>
    </source>
</evidence>
<feature type="transmembrane region" description="Helical" evidence="1">
    <location>
        <begin position="15"/>
        <end position="35"/>
    </location>
</feature>
<dbReference type="Proteomes" id="UP000248196">
    <property type="component" value="Unassembled WGS sequence"/>
</dbReference>
<dbReference type="OrthoDB" id="6489994at2"/>
<accession>A0A318P448</accession>
<organism evidence="2 3">
    <name type="scientific">Serratia plymuthica</name>
    <dbReference type="NCBI Taxonomy" id="82996"/>
    <lineage>
        <taxon>Bacteria</taxon>
        <taxon>Pseudomonadati</taxon>
        <taxon>Pseudomonadota</taxon>
        <taxon>Gammaproteobacteria</taxon>
        <taxon>Enterobacterales</taxon>
        <taxon>Yersiniaceae</taxon>
        <taxon>Serratia</taxon>
    </lineage>
</organism>
<dbReference type="EMBL" id="PESE01000009">
    <property type="protein sequence ID" value="PYD36883.1"/>
    <property type="molecule type" value="Genomic_DNA"/>
</dbReference>
<keyword evidence="1" id="KW-0472">Membrane</keyword>
<gene>
    <name evidence="2" type="ORF">CT690_22805</name>
</gene>
<evidence type="ECO:0000313" key="3">
    <source>
        <dbReference type="Proteomes" id="UP000248196"/>
    </source>
</evidence>
<dbReference type="AlphaFoldDB" id="A0A318P448"/>
<keyword evidence="1" id="KW-0812">Transmembrane</keyword>
<sequence length="77" mass="8497">MHAGNALNLALSGGIVRPCVILFIALELLIFHIGAREENNSVPHPPAVQLSSHTEMSDVFDSLKPRMKKQLRRLIAL</sequence>
<proteinExistence type="predicted"/>